<evidence type="ECO:0000313" key="2">
    <source>
        <dbReference type="EMBL" id="MCI31288.1"/>
    </source>
</evidence>
<comment type="caution">
    <text evidence="2">The sequence shown here is derived from an EMBL/GenBank/DDBJ whole genome shotgun (WGS) entry which is preliminary data.</text>
</comment>
<dbReference type="AlphaFoldDB" id="A0A392R3W0"/>
<proteinExistence type="predicted"/>
<protein>
    <submittedName>
        <fullName evidence="2">Uncharacterized protein</fullName>
    </submittedName>
</protein>
<dbReference type="EMBL" id="LXQA010186040">
    <property type="protein sequence ID" value="MCI31288.1"/>
    <property type="molecule type" value="Genomic_DNA"/>
</dbReference>
<keyword evidence="3" id="KW-1185">Reference proteome</keyword>
<accession>A0A392R3W0</accession>
<dbReference type="Proteomes" id="UP000265520">
    <property type="component" value="Unassembled WGS sequence"/>
</dbReference>
<organism evidence="2 3">
    <name type="scientific">Trifolium medium</name>
    <dbReference type="NCBI Taxonomy" id="97028"/>
    <lineage>
        <taxon>Eukaryota</taxon>
        <taxon>Viridiplantae</taxon>
        <taxon>Streptophyta</taxon>
        <taxon>Embryophyta</taxon>
        <taxon>Tracheophyta</taxon>
        <taxon>Spermatophyta</taxon>
        <taxon>Magnoliopsida</taxon>
        <taxon>eudicotyledons</taxon>
        <taxon>Gunneridae</taxon>
        <taxon>Pentapetalae</taxon>
        <taxon>rosids</taxon>
        <taxon>fabids</taxon>
        <taxon>Fabales</taxon>
        <taxon>Fabaceae</taxon>
        <taxon>Papilionoideae</taxon>
        <taxon>50 kb inversion clade</taxon>
        <taxon>NPAAA clade</taxon>
        <taxon>Hologalegina</taxon>
        <taxon>IRL clade</taxon>
        <taxon>Trifolieae</taxon>
        <taxon>Trifolium</taxon>
    </lineage>
</organism>
<name>A0A392R3W0_9FABA</name>
<reference evidence="2 3" key="1">
    <citation type="journal article" date="2018" name="Front. Plant Sci.">
        <title>Red Clover (Trifolium pratense) and Zigzag Clover (T. medium) - A Picture of Genomic Similarities and Differences.</title>
        <authorList>
            <person name="Dluhosova J."/>
            <person name="Istvanek J."/>
            <person name="Nedelnik J."/>
            <person name="Repkova J."/>
        </authorList>
    </citation>
    <scope>NUCLEOTIDE SEQUENCE [LARGE SCALE GENOMIC DNA]</scope>
    <source>
        <strain evidence="3">cv. 10/8</strain>
        <tissue evidence="2">Leaf</tissue>
    </source>
</reference>
<feature type="compositionally biased region" description="Basic residues" evidence="1">
    <location>
        <begin position="1"/>
        <end position="11"/>
    </location>
</feature>
<feature type="region of interest" description="Disordered" evidence="1">
    <location>
        <begin position="1"/>
        <end position="36"/>
    </location>
</feature>
<feature type="non-terminal residue" evidence="2">
    <location>
        <position position="155"/>
    </location>
</feature>
<evidence type="ECO:0000256" key="1">
    <source>
        <dbReference type="SAM" id="MobiDB-lite"/>
    </source>
</evidence>
<sequence length="155" mass="17509">ALQASPKKRKVSEKVTSEADTATVVSEAIPPPVPQKKKEVESTVAAVSFWDPLFNPVEFVEKHLDLVGDSSRFSAAYSDDLRRMSLGHELKGMMLNYILSVRQEHEVLEGKRKMELVDKELSSIEGRYTGVMEKLSKEIADLKSSREEEMEKLKK</sequence>
<feature type="non-terminal residue" evidence="2">
    <location>
        <position position="1"/>
    </location>
</feature>
<evidence type="ECO:0000313" key="3">
    <source>
        <dbReference type="Proteomes" id="UP000265520"/>
    </source>
</evidence>